<dbReference type="AlphaFoldDB" id="R0FIR4"/>
<dbReference type="SMART" id="SM00499">
    <property type="entry name" value="AAI"/>
    <property type="match status" value="1"/>
</dbReference>
<dbReference type="InterPro" id="IPR036312">
    <property type="entry name" value="Bifun_inhib/LTP/seed_sf"/>
</dbReference>
<dbReference type="PANTHER" id="PTHR31731">
    <property type="match status" value="1"/>
</dbReference>
<dbReference type="KEGG" id="crb:17881717"/>
<dbReference type="STRING" id="81985.R0FIR4"/>
<comment type="similarity">
    <text evidence="1">Belongs to the plant LTP family. PEARLI1 subfamily.</text>
</comment>
<keyword evidence="6" id="KW-1185">Reference proteome</keyword>
<dbReference type="OrthoDB" id="696558at2759"/>
<dbReference type="Proteomes" id="UP000029121">
    <property type="component" value="Unassembled WGS sequence"/>
</dbReference>
<evidence type="ECO:0000256" key="1">
    <source>
        <dbReference type="ARBA" id="ARBA00008965"/>
    </source>
</evidence>
<sequence>MASKNSISLSLFFALSILLFTLTAATDCDCNPIPKQKPVPSPKPTKLVPKPFIPIPKPGPVTPPSTPGTSGNCPINALRLGVCANVLSNLLNLQLGQPSSQPCCSLIQGLVDVDAAICLCTALKANVLGFNVDIPVSLSVLLNVCNKKVPSGFQCA</sequence>
<protein>
    <recommendedName>
        <fullName evidence="4">Bifunctional inhibitor/plant lipid transfer protein/seed storage helical domain-containing protein</fullName>
    </recommendedName>
</protein>
<evidence type="ECO:0000313" key="6">
    <source>
        <dbReference type="Proteomes" id="UP000029121"/>
    </source>
</evidence>
<dbReference type="eggNOG" id="ENOG502S36E">
    <property type="taxonomic scope" value="Eukaryota"/>
</dbReference>
<reference evidence="6" key="1">
    <citation type="journal article" date="2013" name="Nat. Genet.">
        <title>The Capsella rubella genome and the genomic consequences of rapid mating system evolution.</title>
        <authorList>
            <person name="Slotte T."/>
            <person name="Hazzouri K.M."/>
            <person name="Agren J.A."/>
            <person name="Koenig D."/>
            <person name="Maumus F."/>
            <person name="Guo Y.L."/>
            <person name="Steige K."/>
            <person name="Platts A.E."/>
            <person name="Escobar J.S."/>
            <person name="Newman L.K."/>
            <person name="Wang W."/>
            <person name="Mandakova T."/>
            <person name="Vello E."/>
            <person name="Smith L.M."/>
            <person name="Henz S.R."/>
            <person name="Steffen J."/>
            <person name="Takuno S."/>
            <person name="Brandvain Y."/>
            <person name="Coop G."/>
            <person name="Andolfatto P."/>
            <person name="Hu T.T."/>
            <person name="Blanchette M."/>
            <person name="Clark R.M."/>
            <person name="Quesneville H."/>
            <person name="Nordborg M."/>
            <person name="Gaut B.S."/>
            <person name="Lysak M.A."/>
            <person name="Jenkins J."/>
            <person name="Grimwood J."/>
            <person name="Chapman J."/>
            <person name="Prochnik S."/>
            <person name="Shu S."/>
            <person name="Rokhsar D."/>
            <person name="Schmutz J."/>
            <person name="Weigel D."/>
            <person name="Wright S.I."/>
        </authorList>
    </citation>
    <scope>NUCLEOTIDE SEQUENCE [LARGE SCALE GENOMIC DNA]</scope>
    <source>
        <strain evidence="6">cv. Monte Gargano</strain>
    </source>
</reference>
<dbReference type="CDD" id="cd01958">
    <property type="entry name" value="HPS_like"/>
    <property type="match status" value="1"/>
</dbReference>
<gene>
    <name evidence="5" type="ORF">CARUB_v10002422mg</name>
</gene>
<dbReference type="FunFam" id="1.10.110.10:FF:000003">
    <property type="entry name" value="pEARLI1-like lipid transfer protein 1"/>
    <property type="match status" value="1"/>
</dbReference>
<dbReference type="EMBL" id="KB870810">
    <property type="protein sequence ID" value="EOA21936.1"/>
    <property type="molecule type" value="Genomic_DNA"/>
</dbReference>
<dbReference type="InterPro" id="IPR027923">
    <property type="entry name" value="Hydrophob_seed_dom"/>
</dbReference>
<dbReference type="InterPro" id="IPR016140">
    <property type="entry name" value="Bifunc_inhib/LTP/seed_store"/>
</dbReference>
<dbReference type="Pfam" id="PF14547">
    <property type="entry name" value="Hydrophob_seed"/>
    <property type="match status" value="1"/>
</dbReference>
<dbReference type="SUPFAM" id="SSF47699">
    <property type="entry name" value="Bifunctional inhibitor/lipid-transfer protein/seed storage 2S albumin"/>
    <property type="match status" value="1"/>
</dbReference>
<feature type="signal peptide" evidence="3">
    <location>
        <begin position="1"/>
        <end position="25"/>
    </location>
</feature>
<feature type="chain" id="PRO_5004350285" description="Bifunctional inhibitor/plant lipid transfer protein/seed storage helical domain-containing protein" evidence="3">
    <location>
        <begin position="26"/>
        <end position="156"/>
    </location>
</feature>
<evidence type="ECO:0000256" key="3">
    <source>
        <dbReference type="SAM" id="SignalP"/>
    </source>
</evidence>
<feature type="domain" description="Bifunctional inhibitor/plant lipid transfer protein/seed storage helical" evidence="4">
    <location>
        <begin position="73"/>
        <end position="155"/>
    </location>
</feature>
<keyword evidence="2 3" id="KW-0732">Signal</keyword>
<dbReference type="InterPro" id="IPR051636">
    <property type="entry name" value="Plant_LTP/defense-related"/>
</dbReference>
<proteinExistence type="inferred from homology"/>
<evidence type="ECO:0000313" key="5">
    <source>
        <dbReference type="EMBL" id="EOA21936.1"/>
    </source>
</evidence>
<dbReference type="Gene3D" id="1.10.110.10">
    <property type="entry name" value="Plant lipid-transfer and hydrophobic proteins"/>
    <property type="match status" value="1"/>
</dbReference>
<evidence type="ECO:0000256" key="2">
    <source>
        <dbReference type="ARBA" id="ARBA00022729"/>
    </source>
</evidence>
<name>R0FIR4_9BRAS</name>
<accession>R0FIR4</accession>
<organism evidence="5 6">
    <name type="scientific">Capsella rubella</name>
    <dbReference type="NCBI Taxonomy" id="81985"/>
    <lineage>
        <taxon>Eukaryota</taxon>
        <taxon>Viridiplantae</taxon>
        <taxon>Streptophyta</taxon>
        <taxon>Embryophyta</taxon>
        <taxon>Tracheophyta</taxon>
        <taxon>Spermatophyta</taxon>
        <taxon>Magnoliopsida</taxon>
        <taxon>eudicotyledons</taxon>
        <taxon>Gunneridae</taxon>
        <taxon>Pentapetalae</taxon>
        <taxon>rosids</taxon>
        <taxon>malvids</taxon>
        <taxon>Brassicales</taxon>
        <taxon>Brassicaceae</taxon>
        <taxon>Camelineae</taxon>
        <taxon>Capsella</taxon>
    </lineage>
</organism>
<evidence type="ECO:0000259" key="4">
    <source>
        <dbReference type="SMART" id="SM00499"/>
    </source>
</evidence>